<evidence type="ECO:0000256" key="2">
    <source>
        <dbReference type="ARBA" id="ARBA00022448"/>
    </source>
</evidence>
<evidence type="ECO:0000313" key="6">
    <source>
        <dbReference type="EMBL" id="KAF9503679.1"/>
    </source>
</evidence>
<dbReference type="GO" id="GO:0006886">
    <property type="term" value="P:intracellular protein transport"/>
    <property type="evidence" value="ECO:0007669"/>
    <property type="project" value="InterPro"/>
</dbReference>
<evidence type="ECO:0000256" key="3">
    <source>
        <dbReference type="ARBA" id="ARBA00022927"/>
    </source>
</evidence>
<keyword evidence="2" id="KW-0813">Transport</keyword>
<dbReference type="SUPFAM" id="SSF48371">
    <property type="entry name" value="ARM repeat"/>
    <property type="match status" value="1"/>
</dbReference>
<gene>
    <name evidence="6" type="ORF">BS47DRAFT_1447865</name>
</gene>
<dbReference type="InterPro" id="IPR016024">
    <property type="entry name" value="ARM-type_fold"/>
</dbReference>
<protein>
    <recommendedName>
        <fullName evidence="5">Clathrin/coatomer adaptor adaptin-like N-terminal domain-containing protein</fullName>
    </recommendedName>
</protein>
<dbReference type="AlphaFoldDB" id="A0A9P6DLX9"/>
<dbReference type="GO" id="GO:0016192">
    <property type="term" value="P:vesicle-mediated transport"/>
    <property type="evidence" value="ECO:0007669"/>
    <property type="project" value="InterPro"/>
</dbReference>
<comment type="caution">
    <text evidence="6">The sequence shown here is derived from an EMBL/GenBank/DDBJ whole genome shotgun (WGS) entry which is preliminary data.</text>
</comment>
<proteinExistence type="predicted"/>
<evidence type="ECO:0000256" key="4">
    <source>
        <dbReference type="ARBA" id="ARBA00023136"/>
    </source>
</evidence>
<name>A0A9P6DLX9_9AGAM</name>
<accession>A0A9P6DLX9</accession>
<dbReference type="Pfam" id="PF01602">
    <property type="entry name" value="Adaptin_N"/>
    <property type="match status" value="1"/>
</dbReference>
<evidence type="ECO:0000313" key="7">
    <source>
        <dbReference type="Proteomes" id="UP000886523"/>
    </source>
</evidence>
<dbReference type="InterPro" id="IPR011989">
    <property type="entry name" value="ARM-like"/>
</dbReference>
<dbReference type="OrthoDB" id="28053at2759"/>
<sequence>YPAKAVFEHLKSLTCHKSLIKVAGYVLSKYGHLIANESGYSPMEQFIALQSKSHLSSAATRVLLLSTYIKWVNLFPEIKPQLVNVFKWYWHVLDAKLQQQAHEYLAIAQHGEEDELLPHIYEEMPPFPERELALLTQTSSLVAASMQTRVYYSSNQT</sequence>
<dbReference type="PANTHER" id="PTHR22780">
    <property type="entry name" value="ADAPTIN, ALPHA/GAMMA/EPSILON"/>
    <property type="match status" value="1"/>
</dbReference>
<keyword evidence="7" id="KW-1185">Reference proteome</keyword>
<dbReference type="InterPro" id="IPR050840">
    <property type="entry name" value="Adaptor_Complx_Large_Subunit"/>
</dbReference>
<dbReference type="InterPro" id="IPR002553">
    <property type="entry name" value="Clathrin/coatomer_adapt-like_N"/>
</dbReference>
<keyword evidence="4" id="KW-0472">Membrane</keyword>
<feature type="domain" description="Clathrin/coatomer adaptor adaptin-like N-terminal" evidence="5">
    <location>
        <begin position="4"/>
        <end position="110"/>
    </location>
</feature>
<reference evidence="6" key="1">
    <citation type="journal article" date="2020" name="Nat. Commun.">
        <title>Large-scale genome sequencing of mycorrhizal fungi provides insights into the early evolution of symbiotic traits.</title>
        <authorList>
            <person name="Miyauchi S."/>
            <person name="Kiss E."/>
            <person name="Kuo A."/>
            <person name="Drula E."/>
            <person name="Kohler A."/>
            <person name="Sanchez-Garcia M."/>
            <person name="Morin E."/>
            <person name="Andreopoulos B."/>
            <person name="Barry K.W."/>
            <person name="Bonito G."/>
            <person name="Buee M."/>
            <person name="Carver A."/>
            <person name="Chen C."/>
            <person name="Cichocki N."/>
            <person name="Clum A."/>
            <person name="Culley D."/>
            <person name="Crous P.W."/>
            <person name="Fauchery L."/>
            <person name="Girlanda M."/>
            <person name="Hayes R.D."/>
            <person name="Keri Z."/>
            <person name="LaButti K."/>
            <person name="Lipzen A."/>
            <person name="Lombard V."/>
            <person name="Magnuson J."/>
            <person name="Maillard F."/>
            <person name="Murat C."/>
            <person name="Nolan M."/>
            <person name="Ohm R.A."/>
            <person name="Pangilinan J."/>
            <person name="Pereira M.F."/>
            <person name="Perotto S."/>
            <person name="Peter M."/>
            <person name="Pfister S."/>
            <person name="Riley R."/>
            <person name="Sitrit Y."/>
            <person name="Stielow J.B."/>
            <person name="Szollosi G."/>
            <person name="Zifcakova L."/>
            <person name="Stursova M."/>
            <person name="Spatafora J.W."/>
            <person name="Tedersoo L."/>
            <person name="Vaario L.M."/>
            <person name="Yamada A."/>
            <person name="Yan M."/>
            <person name="Wang P."/>
            <person name="Xu J."/>
            <person name="Bruns T."/>
            <person name="Baldrian P."/>
            <person name="Vilgalys R."/>
            <person name="Dunand C."/>
            <person name="Henrissat B."/>
            <person name="Grigoriev I.V."/>
            <person name="Hibbett D."/>
            <person name="Nagy L.G."/>
            <person name="Martin F.M."/>
        </authorList>
    </citation>
    <scope>NUCLEOTIDE SEQUENCE</scope>
    <source>
        <strain evidence="6">UP504</strain>
    </source>
</reference>
<dbReference type="GO" id="GO:0030117">
    <property type="term" value="C:membrane coat"/>
    <property type="evidence" value="ECO:0007669"/>
    <property type="project" value="InterPro"/>
</dbReference>
<dbReference type="Proteomes" id="UP000886523">
    <property type="component" value="Unassembled WGS sequence"/>
</dbReference>
<dbReference type="GO" id="GO:0012505">
    <property type="term" value="C:endomembrane system"/>
    <property type="evidence" value="ECO:0007669"/>
    <property type="project" value="UniProtKB-SubCell"/>
</dbReference>
<comment type="subcellular location">
    <subcellularLocation>
        <location evidence="1">Endomembrane system</location>
    </subcellularLocation>
</comment>
<keyword evidence="3" id="KW-0653">Protein transport</keyword>
<dbReference type="Gene3D" id="1.25.10.10">
    <property type="entry name" value="Leucine-rich Repeat Variant"/>
    <property type="match status" value="1"/>
</dbReference>
<evidence type="ECO:0000256" key="1">
    <source>
        <dbReference type="ARBA" id="ARBA00004308"/>
    </source>
</evidence>
<evidence type="ECO:0000259" key="5">
    <source>
        <dbReference type="Pfam" id="PF01602"/>
    </source>
</evidence>
<dbReference type="EMBL" id="MU129316">
    <property type="protein sequence ID" value="KAF9503679.1"/>
    <property type="molecule type" value="Genomic_DNA"/>
</dbReference>
<organism evidence="6 7">
    <name type="scientific">Hydnum rufescens UP504</name>
    <dbReference type="NCBI Taxonomy" id="1448309"/>
    <lineage>
        <taxon>Eukaryota</taxon>
        <taxon>Fungi</taxon>
        <taxon>Dikarya</taxon>
        <taxon>Basidiomycota</taxon>
        <taxon>Agaricomycotina</taxon>
        <taxon>Agaricomycetes</taxon>
        <taxon>Cantharellales</taxon>
        <taxon>Hydnaceae</taxon>
        <taxon>Hydnum</taxon>
    </lineage>
</organism>
<feature type="non-terminal residue" evidence="6">
    <location>
        <position position="1"/>
    </location>
</feature>